<dbReference type="Pfam" id="PF09844">
    <property type="entry name" value="DUF2071"/>
    <property type="match status" value="1"/>
</dbReference>
<dbReference type="EMBL" id="SJPO01000003">
    <property type="protein sequence ID" value="TWT77791.1"/>
    <property type="molecule type" value="Genomic_DNA"/>
</dbReference>
<gene>
    <name evidence="1" type="ORF">Pla123a_15870</name>
</gene>
<name>A0A5C5YSL6_9BACT</name>
<dbReference type="Gene3D" id="2.40.400.10">
    <property type="entry name" value="Acetoacetate decarboxylase-like"/>
    <property type="match status" value="1"/>
</dbReference>
<dbReference type="InterPro" id="IPR023375">
    <property type="entry name" value="ADC_dom_sf"/>
</dbReference>
<proteinExistence type="predicted"/>
<comment type="caution">
    <text evidence="1">The sequence shown here is derived from an EMBL/GenBank/DDBJ whole genome shotgun (WGS) entry which is preliminary data.</text>
</comment>
<keyword evidence="2" id="KW-1185">Reference proteome</keyword>
<dbReference type="InterPro" id="IPR018644">
    <property type="entry name" value="DUF2071"/>
</dbReference>
<evidence type="ECO:0000313" key="1">
    <source>
        <dbReference type="EMBL" id="TWT77791.1"/>
    </source>
</evidence>
<dbReference type="RefSeq" id="WP_146585614.1">
    <property type="nucleotide sequence ID" value="NZ_SJPO01000003.1"/>
</dbReference>
<organism evidence="1 2">
    <name type="scientific">Posidoniimonas polymericola</name>
    <dbReference type="NCBI Taxonomy" id="2528002"/>
    <lineage>
        <taxon>Bacteria</taxon>
        <taxon>Pseudomonadati</taxon>
        <taxon>Planctomycetota</taxon>
        <taxon>Planctomycetia</taxon>
        <taxon>Pirellulales</taxon>
        <taxon>Lacipirellulaceae</taxon>
        <taxon>Posidoniimonas</taxon>
    </lineage>
</organism>
<dbReference type="AlphaFoldDB" id="A0A5C5YSL6"/>
<dbReference type="PANTHER" id="PTHR39186:SF1">
    <property type="entry name" value="DUF2071 DOMAIN-CONTAINING PROTEIN"/>
    <property type="match status" value="1"/>
</dbReference>
<sequence>MPGASTKNSLAHPSLARQSHRPWPIPARRWTWRQSWLELLFAHWPVEPGLLRPLLPPGLELDLWDNQAWLGVVPFRMEGVTRRPLPDLPWLSAFPEINVRTYVRQVGRPGGSPDGRPGVWFLSLDATNPLAVWAARRWFHLPYHRARIDARRTDHGVAYLSERADCAACFAAEYRPTSDPFEATPGTLEHWLTERYCLYAPRPDGGMTRTEVHHVPWPLQHAEATIMENSMAAPHGVDCAGPPATLHYAERIDVAVWSPELLPRYSS</sequence>
<protein>
    <recommendedName>
        <fullName evidence="3">DUF2071 domain-containing protein</fullName>
    </recommendedName>
</protein>
<dbReference type="Proteomes" id="UP000318478">
    <property type="component" value="Unassembled WGS sequence"/>
</dbReference>
<reference evidence="1 2" key="1">
    <citation type="submission" date="2019-02" db="EMBL/GenBank/DDBJ databases">
        <title>Deep-cultivation of Planctomycetes and their phenomic and genomic characterization uncovers novel biology.</title>
        <authorList>
            <person name="Wiegand S."/>
            <person name="Jogler M."/>
            <person name="Boedeker C."/>
            <person name="Pinto D."/>
            <person name="Vollmers J."/>
            <person name="Rivas-Marin E."/>
            <person name="Kohn T."/>
            <person name="Peeters S.H."/>
            <person name="Heuer A."/>
            <person name="Rast P."/>
            <person name="Oberbeckmann S."/>
            <person name="Bunk B."/>
            <person name="Jeske O."/>
            <person name="Meyerdierks A."/>
            <person name="Storesund J.E."/>
            <person name="Kallscheuer N."/>
            <person name="Luecker S."/>
            <person name="Lage O.M."/>
            <person name="Pohl T."/>
            <person name="Merkel B.J."/>
            <person name="Hornburger P."/>
            <person name="Mueller R.-W."/>
            <person name="Bruemmer F."/>
            <person name="Labrenz M."/>
            <person name="Spormann A.M."/>
            <person name="Op Den Camp H."/>
            <person name="Overmann J."/>
            <person name="Amann R."/>
            <person name="Jetten M.S.M."/>
            <person name="Mascher T."/>
            <person name="Medema M.H."/>
            <person name="Devos D.P."/>
            <person name="Kaster A.-K."/>
            <person name="Ovreas L."/>
            <person name="Rohde M."/>
            <person name="Galperin M.Y."/>
            <person name="Jogler C."/>
        </authorList>
    </citation>
    <scope>NUCLEOTIDE SEQUENCE [LARGE SCALE GENOMIC DNA]</scope>
    <source>
        <strain evidence="1 2">Pla123a</strain>
    </source>
</reference>
<dbReference type="SUPFAM" id="SSF160104">
    <property type="entry name" value="Acetoacetate decarboxylase-like"/>
    <property type="match status" value="1"/>
</dbReference>
<dbReference type="OrthoDB" id="150993at2"/>
<accession>A0A5C5YSL6</accession>
<evidence type="ECO:0000313" key="2">
    <source>
        <dbReference type="Proteomes" id="UP000318478"/>
    </source>
</evidence>
<dbReference type="PANTHER" id="PTHR39186">
    <property type="entry name" value="DUF2071 FAMILY PROTEIN"/>
    <property type="match status" value="1"/>
</dbReference>
<evidence type="ECO:0008006" key="3">
    <source>
        <dbReference type="Google" id="ProtNLM"/>
    </source>
</evidence>